<evidence type="ECO:0000313" key="3">
    <source>
        <dbReference type="EMBL" id="KAF7539859.1"/>
    </source>
</evidence>
<keyword evidence="4" id="KW-1185">Reference proteome</keyword>
<feature type="domain" description="Clr5" evidence="2">
    <location>
        <begin position="2"/>
        <end position="55"/>
    </location>
</feature>
<dbReference type="OrthoDB" id="4115389at2759"/>
<feature type="region of interest" description="Disordered" evidence="1">
    <location>
        <begin position="59"/>
        <end position="137"/>
    </location>
</feature>
<dbReference type="Pfam" id="PF14420">
    <property type="entry name" value="Clr5"/>
    <property type="match status" value="1"/>
</dbReference>
<name>A0A9P5L376_9HYPO</name>
<evidence type="ECO:0000313" key="4">
    <source>
        <dbReference type="Proteomes" id="UP000722485"/>
    </source>
</evidence>
<protein>
    <recommendedName>
        <fullName evidence="2">Clr5 domain-containing protein</fullName>
    </recommendedName>
</protein>
<dbReference type="EMBL" id="JAANBB010000544">
    <property type="protein sequence ID" value="KAF7539859.1"/>
    <property type="molecule type" value="Genomic_DNA"/>
</dbReference>
<dbReference type="PANTHER" id="PTHR38788:SF3">
    <property type="entry name" value="CLR5 DOMAIN-CONTAINING PROTEIN"/>
    <property type="match status" value="1"/>
</dbReference>
<sequence length="287" mass="32174">MMAKPWSDHRHTIVRLYINEGRTLEDVRAIMKTQYGFEASVRSYRQHFDQWRVGKYNCKKRQQRRRESLASRPLLPSPPRTPVVGASSAMDSVSERGTVGAPSPESVISTRRSSQHTPEQQRPLPDPPRPVPKHHARAKCMSAMGPPSSVWGEEELQVVLRNGMVEEGMLPLVNPTSSPPSAQRARPADKPSSTLALDSRGVELGKLPKYLHPGNCPTTTWDMPRPTTTPTFQLGSPDAEYYRLPYHDTVPRCLPDNLFTLSSLTRPAEYRPALRSPPVSVPRLMQG</sequence>
<evidence type="ECO:0000256" key="1">
    <source>
        <dbReference type="SAM" id="MobiDB-lite"/>
    </source>
</evidence>
<reference evidence="3" key="1">
    <citation type="submission" date="2020-03" db="EMBL/GenBank/DDBJ databases">
        <title>Draft Genome Sequence of Cylindrodendrum hubeiense.</title>
        <authorList>
            <person name="Buettner E."/>
            <person name="Kellner H."/>
        </authorList>
    </citation>
    <scope>NUCLEOTIDE SEQUENCE</scope>
    <source>
        <strain evidence="3">IHI 201604</strain>
    </source>
</reference>
<gene>
    <name evidence="3" type="ORF">G7Z17_g12328</name>
</gene>
<dbReference type="PANTHER" id="PTHR38788">
    <property type="entry name" value="CLR5 DOMAIN-CONTAINING PROTEIN"/>
    <property type="match status" value="1"/>
</dbReference>
<feature type="compositionally biased region" description="Polar residues" evidence="1">
    <location>
        <begin position="106"/>
        <end position="117"/>
    </location>
</feature>
<accession>A0A9P5L376</accession>
<dbReference type="Proteomes" id="UP000722485">
    <property type="component" value="Unassembled WGS sequence"/>
</dbReference>
<comment type="caution">
    <text evidence="3">The sequence shown here is derived from an EMBL/GenBank/DDBJ whole genome shotgun (WGS) entry which is preliminary data.</text>
</comment>
<evidence type="ECO:0000259" key="2">
    <source>
        <dbReference type="Pfam" id="PF14420"/>
    </source>
</evidence>
<organism evidence="3 4">
    <name type="scientific">Cylindrodendrum hubeiense</name>
    <dbReference type="NCBI Taxonomy" id="595255"/>
    <lineage>
        <taxon>Eukaryota</taxon>
        <taxon>Fungi</taxon>
        <taxon>Dikarya</taxon>
        <taxon>Ascomycota</taxon>
        <taxon>Pezizomycotina</taxon>
        <taxon>Sordariomycetes</taxon>
        <taxon>Hypocreomycetidae</taxon>
        <taxon>Hypocreales</taxon>
        <taxon>Nectriaceae</taxon>
        <taxon>Cylindrodendrum</taxon>
    </lineage>
</organism>
<dbReference type="InterPro" id="IPR025676">
    <property type="entry name" value="Clr5_dom"/>
</dbReference>
<proteinExistence type="predicted"/>
<dbReference type="AlphaFoldDB" id="A0A9P5L376"/>
<feature type="region of interest" description="Disordered" evidence="1">
    <location>
        <begin position="174"/>
        <end position="195"/>
    </location>
</feature>